<dbReference type="Proteomes" id="UP000033636">
    <property type="component" value="Unassembled WGS sequence"/>
</dbReference>
<organism evidence="1 2">
    <name type="scientific">Thermoproteus sp. AZ2</name>
    <dbReference type="NCBI Taxonomy" id="1609232"/>
    <lineage>
        <taxon>Archaea</taxon>
        <taxon>Thermoproteota</taxon>
        <taxon>Thermoprotei</taxon>
        <taxon>Thermoproteales</taxon>
        <taxon>Thermoproteaceae</taxon>
        <taxon>Thermoproteus</taxon>
    </lineage>
</organism>
<dbReference type="EMBL" id="JZWT02000018">
    <property type="protein sequence ID" value="MFB6491009.1"/>
    <property type="molecule type" value="Genomic_DNA"/>
</dbReference>
<sequence>MPALEKDFSDTPWVRGDSLVVAHRLRTWYSLKRGLFSKPIYVKAVDDVSLSVSRGETLAVVGESGSGKTTLGRTLIRLLKPTGGELYFDGADISAQEESELRRWFRRRVGVVFQDPYSSLHPYHSIQFILEEPLMIHGVPGEERLERVYRALEEVKLTPPEDFLYKYPHMLSGGQRQRVAIARAVIMNPDFVVADEPVSMLDVSVRVEILNLLKQVQERHKSAFLYITHDIATAKYFSDYIAIMYAGKLVEYGPFKPVIREPSHPYTQALIEALPDPDPKNRLRQRKVAPGEPPNLANPPKGCRFHPRCPYAMDICREQEPPMVEVRPGVYAACWLLVKR</sequence>
<protein>
    <submittedName>
        <fullName evidence="1">ABC transporter ATP-binding protein</fullName>
    </submittedName>
</protein>
<evidence type="ECO:0000313" key="2">
    <source>
        <dbReference type="Proteomes" id="UP000033636"/>
    </source>
</evidence>
<keyword evidence="1" id="KW-0067">ATP-binding</keyword>
<name>A0ACC6V1S1_9CREN</name>
<accession>A0ACC6V1S1</accession>
<comment type="caution">
    <text evidence="1">The sequence shown here is derived from an EMBL/GenBank/DDBJ whole genome shotgun (WGS) entry which is preliminary data.</text>
</comment>
<reference evidence="1" key="1">
    <citation type="submission" date="2024-07" db="EMBL/GenBank/DDBJ databases">
        <title>Metagenome and Metagenome-Assembled Genomes of Archaea from a hot spring from the geothermal field of Los Azufres, Mexico.</title>
        <authorList>
            <person name="Marin-Paredes R."/>
            <person name="Martinez-Romero E."/>
            <person name="Servin-Garciduenas L.E."/>
        </authorList>
    </citation>
    <scope>NUCLEOTIDE SEQUENCE</scope>
</reference>
<evidence type="ECO:0000313" key="1">
    <source>
        <dbReference type="EMBL" id="MFB6491009.1"/>
    </source>
</evidence>
<proteinExistence type="predicted"/>
<keyword evidence="1" id="KW-0547">Nucleotide-binding</keyword>
<gene>
    <name evidence="1" type="ORF">TU35_007175</name>
</gene>